<organism evidence="1">
    <name type="scientific">uncultured Caudovirales phage</name>
    <dbReference type="NCBI Taxonomy" id="2100421"/>
    <lineage>
        <taxon>Viruses</taxon>
        <taxon>Duplodnaviria</taxon>
        <taxon>Heunggongvirae</taxon>
        <taxon>Uroviricota</taxon>
        <taxon>Caudoviricetes</taxon>
        <taxon>Peduoviridae</taxon>
        <taxon>Maltschvirus</taxon>
        <taxon>Maltschvirus maltsch</taxon>
    </lineage>
</organism>
<accession>A0A6J5RY45</accession>
<protein>
    <submittedName>
        <fullName evidence="1">Uncharacterized protein</fullName>
    </submittedName>
</protein>
<evidence type="ECO:0000313" key="1">
    <source>
        <dbReference type="EMBL" id="CAB4197125.1"/>
    </source>
</evidence>
<gene>
    <name evidence="1" type="ORF">UFOVP1290_645</name>
</gene>
<sequence length="122" mass="13830">MTQILEYSPGQKVTLFLDTKNSDGYYTDGYYGDGYIIDGYESPVLHRMINPDFSLNDTYPQPMTKFDTGLYYIEFTLPSGAAAVGSYFIDLAYRDPDTDLLKFQSYNIIVNAPFGLYSVTSF</sequence>
<proteinExistence type="predicted"/>
<reference evidence="1" key="1">
    <citation type="submission" date="2020-05" db="EMBL/GenBank/DDBJ databases">
        <authorList>
            <person name="Chiriac C."/>
            <person name="Salcher M."/>
            <person name="Ghai R."/>
            <person name="Kavagutti S V."/>
        </authorList>
    </citation>
    <scope>NUCLEOTIDE SEQUENCE</scope>
</reference>
<dbReference type="EMBL" id="LR797252">
    <property type="protein sequence ID" value="CAB4197125.1"/>
    <property type="molecule type" value="Genomic_DNA"/>
</dbReference>
<name>A0A6J5RY45_9CAUD</name>